<dbReference type="Gene3D" id="3.30.200.20">
    <property type="entry name" value="Phosphorylase Kinase, domain 1"/>
    <property type="match status" value="1"/>
</dbReference>
<feature type="binding site" evidence="5">
    <location>
        <position position="138"/>
    </location>
    <ligand>
        <name>ATP</name>
        <dbReference type="ChEBI" id="CHEBI:30616"/>
    </ligand>
</feature>
<evidence type="ECO:0000256" key="5">
    <source>
        <dbReference type="PROSITE-ProRule" id="PRU10141"/>
    </source>
</evidence>
<evidence type="ECO:0000256" key="4">
    <source>
        <dbReference type="ARBA" id="ARBA00022840"/>
    </source>
</evidence>
<dbReference type="PANTHER" id="PTHR43289">
    <property type="entry name" value="MITOGEN-ACTIVATED PROTEIN KINASE KINASE KINASE 20-RELATED"/>
    <property type="match status" value="1"/>
</dbReference>
<evidence type="ECO:0000259" key="7">
    <source>
        <dbReference type="PROSITE" id="PS50011"/>
    </source>
</evidence>
<keyword evidence="4 5" id="KW-0067">ATP-binding</keyword>
<dbReference type="RefSeq" id="WP_098078919.1">
    <property type="nucleotide sequence ID" value="NZ_PDEQ01000012.1"/>
</dbReference>
<protein>
    <recommendedName>
        <fullName evidence="7">Protein kinase domain-containing protein</fullName>
    </recommendedName>
</protein>
<dbReference type="PROSITE" id="PS00108">
    <property type="entry name" value="PROTEIN_KINASE_ST"/>
    <property type="match status" value="1"/>
</dbReference>
<sequence length="844" mass="94080">MNISSERWSEISDVLDEALDRAPDDPLSVLDDICSDPDLREAVRSFLEEDDTIGFLEADAAAHAADLFEGVDTAEWSNELAGDIASALGGGAEPDDGIEPGTRLGPFRVEGEVGRGGMSTVYHARRDDGTFQQNVAIKLMRQLPDRHSVERFRAERQILASLDHPNVARVFDGGTTDDGRPYLVMEYVEGRPITTYCDENELSINERIDLFQTVAQAVQHAHQNLIVHRDLKPNNILVTPDGTVKLLDFGIAKVLDSSAHHDRMNLPSTRTGFHLMTPEYAAPEQVKGESITTATDVYALGVLLYELLTGHRPYQLQQRSPYEIVQAVCEADPTRPSTVVLETKEVGPPSSGEQITPDDVSSRRNLEPAELRRRLRGDLDAIILRALRKAPADRYRTADALAEDLHRFRNSQPVEARTGTLRYRVEKLIQRNRSAVIASGLGVLLLIGYALTVTYQARQIAAERDKSEAVTSFIVSLFQASDPFTTGSSERMTVREVVDRGATRIRSDLAGQPLVQAEVETVIGNVYASMGRYPEADSMLVEALATRHQNPDVLPHELAATENSLGRSLFRQGRYEEADSLHQQALDRLVREYGKNDPRTIPARAGRALVNSEWGNHALAESLYRQNMEVRRKNDMEVSATTYHNMASAIQMQGRFEEAIQNHLTSIEKYRKQEGDVSVALANAFTRTALTYHRADSLDKAEMYYRKGLEMRRELLSSNHPHIASSNVRLSWLLAERGKTEEAEPLINEGIDILRSVLPSDHWQITAAEGIRGIIWAQQGRVREAVPPLQKSFRVMNQRFGAEDWRTRAAGDALSRIYMAIGQRQAAQQVQAALQQGNRSNADG</sequence>
<dbReference type="SMART" id="SM00220">
    <property type="entry name" value="S_TKc"/>
    <property type="match status" value="1"/>
</dbReference>
<keyword evidence="3" id="KW-0418">Kinase</keyword>
<dbReference type="InterPro" id="IPR017441">
    <property type="entry name" value="Protein_kinase_ATP_BS"/>
</dbReference>
<dbReference type="Proteomes" id="UP000220102">
    <property type="component" value="Unassembled WGS sequence"/>
</dbReference>
<evidence type="ECO:0000313" key="8">
    <source>
        <dbReference type="EMBL" id="PEN11071.1"/>
    </source>
</evidence>
<dbReference type="InterPro" id="IPR011990">
    <property type="entry name" value="TPR-like_helical_dom_sf"/>
</dbReference>
<keyword evidence="9" id="KW-1185">Reference proteome</keyword>
<dbReference type="InterPro" id="IPR019734">
    <property type="entry name" value="TPR_rpt"/>
</dbReference>
<dbReference type="PROSITE" id="PS00107">
    <property type="entry name" value="PROTEIN_KINASE_ATP"/>
    <property type="match status" value="1"/>
</dbReference>
<gene>
    <name evidence="8" type="ORF">CRI94_16755</name>
</gene>
<dbReference type="Pfam" id="PF13374">
    <property type="entry name" value="TPR_10"/>
    <property type="match status" value="1"/>
</dbReference>
<evidence type="ECO:0000256" key="1">
    <source>
        <dbReference type="ARBA" id="ARBA00022679"/>
    </source>
</evidence>
<dbReference type="OrthoDB" id="9813021at2"/>
<dbReference type="GO" id="GO:0005524">
    <property type="term" value="F:ATP binding"/>
    <property type="evidence" value="ECO:0007669"/>
    <property type="project" value="UniProtKB-UniRule"/>
</dbReference>
<proteinExistence type="predicted"/>
<dbReference type="Pfam" id="PF13424">
    <property type="entry name" value="TPR_12"/>
    <property type="match status" value="2"/>
</dbReference>
<name>A0A2A8CTK4_9BACT</name>
<dbReference type="Gene3D" id="1.25.40.10">
    <property type="entry name" value="Tetratricopeptide repeat domain"/>
    <property type="match status" value="2"/>
</dbReference>
<dbReference type="PROSITE" id="PS50011">
    <property type="entry name" value="PROTEIN_KINASE_DOM"/>
    <property type="match status" value="1"/>
</dbReference>
<dbReference type="SUPFAM" id="SSF48452">
    <property type="entry name" value="TPR-like"/>
    <property type="match status" value="2"/>
</dbReference>
<organism evidence="8 9">
    <name type="scientific">Longibacter salinarum</name>
    <dbReference type="NCBI Taxonomy" id="1850348"/>
    <lineage>
        <taxon>Bacteria</taxon>
        <taxon>Pseudomonadati</taxon>
        <taxon>Rhodothermota</taxon>
        <taxon>Rhodothermia</taxon>
        <taxon>Rhodothermales</taxon>
        <taxon>Salisaetaceae</taxon>
        <taxon>Longibacter</taxon>
    </lineage>
</organism>
<dbReference type="AlphaFoldDB" id="A0A2A8CTK4"/>
<reference evidence="8 9" key="1">
    <citation type="submission" date="2017-10" db="EMBL/GenBank/DDBJ databases">
        <title>Draft genome of Longibacter Salinarum.</title>
        <authorList>
            <person name="Goh K.M."/>
            <person name="Shamsir M.S."/>
            <person name="Lim S.W."/>
        </authorList>
    </citation>
    <scope>NUCLEOTIDE SEQUENCE [LARGE SCALE GENOMIC DNA]</scope>
    <source>
        <strain evidence="8 9">KCTC 52045</strain>
    </source>
</reference>
<dbReference type="InterPro" id="IPR011009">
    <property type="entry name" value="Kinase-like_dom_sf"/>
</dbReference>
<keyword evidence="2 5" id="KW-0547">Nucleotide-binding</keyword>
<evidence type="ECO:0000256" key="3">
    <source>
        <dbReference type="ARBA" id="ARBA00022777"/>
    </source>
</evidence>
<dbReference type="InterPro" id="IPR000719">
    <property type="entry name" value="Prot_kinase_dom"/>
</dbReference>
<dbReference type="CDD" id="cd14014">
    <property type="entry name" value="STKc_PknB_like"/>
    <property type="match status" value="1"/>
</dbReference>
<keyword evidence="1" id="KW-0808">Transferase</keyword>
<dbReference type="SMART" id="SM00028">
    <property type="entry name" value="TPR"/>
    <property type="match status" value="5"/>
</dbReference>
<dbReference type="SUPFAM" id="SSF56112">
    <property type="entry name" value="Protein kinase-like (PK-like)"/>
    <property type="match status" value="1"/>
</dbReference>
<feature type="domain" description="Protein kinase" evidence="7">
    <location>
        <begin position="107"/>
        <end position="409"/>
    </location>
</feature>
<dbReference type="Gene3D" id="1.10.510.10">
    <property type="entry name" value="Transferase(Phosphotransferase) domain 1"/>
    <property type="match status" value="1"/>
</dbReference>
<comment type="caution">
    <text evidence="8">The sequence shown here is derived from an EMBL/GenBank/DDBJ whole genome shotgun (WGS) entry which is preliminary data.</text>
</comment>
<accession>A0A2A8CTK4</accession>
<dbReference type="EMBL" id="PDEQ01000012">
    <property type="protein sequence ID" value="PEN11071.1"/>
    <property type="molecule type" value="Genomic_DNA"/>
</dbReference>
<dbReference type="GO" id="GO:0004674">
    <property type="term" value="F:protein serine/threonine kinase activity"/>
    <property type="evidence" value="ECO:0007669"/>
    <property type="project" value="TreeGrafter"/>
</dbReference>
<dbReference type="InterPro" id="IPR008271">
    <property type="entry name" value="Ser/Thr_kinase_AS"/>
</dbReference>
<evidence type="ECO:0000256" key="6">
    <source>
        <dbReference type="SAM" id="MobiDB-lite"/>
    </source>
</evidence>
<dbReference type="PANTHER" id="PTHR43289:SF34">
    <property type="entry name" value="SERINE_THREONINE-PROTEIN KINASE YBDM-RELATED"/>
    <property type="match status" value="1"/>
</dbReference>
<evidence type="ECO:0000313" key="9">
    <source>
        <dbReference type="Proteomes" id="UP000220102"/>
    </source>
</evidence>
<feature type="region of interest" description="Disordered" evidence="6">
    <location>
        <begin position="344"/>
        <end position="365"/>
    </location>
</feature>
<dbReference type="Pfam" id="PF00069">
    <property type="entry name" value="Pkinase"/>
    <property type="match status" value="1"/>
</dbReference>
<evidence type="ECO:0000256" key="2">
    <source>
        <dbReference type="ARBA" id="ARBA00022741"/>
    </source>
</evidence>